<dbReference type="Proteomes" id="UP000326711">
    <property type="component" value="Chromosome"/>
</dbReference>
<feature type="transmembrane region" description="Helical" evidence="1">
    <location>
        <begin position="46"/>
        <end position="64"/>
    </location>
</feature>
<keyword evidence="1" id="KW-1133">Transmembrane helix</keyword>
<keyword evidence="3" id="KW-1185">Reference proteome</keyword>
<name>A0A5J6Z575_9CORY</name>
<reference evidence="3" key="1">
    <citation type="submission" date="2019-10" db="EMBL/GenBank/DDBJ databases">
        <title>Complete genome sequence of Corynebacterium urogenitalis DSM 108747, isolated from the genital tract of a cow.</title>
        <authorList>
            <person name="Ruckert C."/>
            <person name="Ballas P."/>
            <person name="Wagener K."/>
            <person name="Drillich M."/>
            <person name="Kaempfer P."/>
            <person name="Busse H.-J."/>
            <person name="Ehling-Schulz M."/>
        </authorList>
    </citation>
    <scope>NUCLEOTIDE SEQUENCE [LARGE SCALE GENOMIC DNA]</scope>
    <source>
        <strain evidence="3">LMM 1652</strain>
    </source>
</reference>
<organism evidence="2 3">
    <name type="scientific">Corynebacterium urogenitale</name>
    <dbReference type="NCBI Taxonomy" id="2487892"/>
    <lineage>
        <taxon>Bacteria</taxon>
        <taxon>Bacillati</taxon>
        <taxon>Actinomycetota</taxon>
        <taxon>Actinomycetes</taxon>
        <taxon>Mycobacteriales</taxon>
        <taxon>Corynebacteriaceae</taxon>
        <taxon>Corynebacterium</taxon>
    </lineage>
</organism>
<proteinExistence type="predicted"/>
<feature type="transmembrane region" description="Helical" evidence="1">
    <location>
        <begin position="20"/>
        <end position="40"/>
    </location>
</feature>
<dbReference type="EMBL" id="CP045032">
    <property type="protein sequence ID" value="QFQ02176.1"/>
    <property type="molecule type" value="Genomic_DNA"/>
</dbReference>
<evidence type="ECO:0000313" key="2">
    <source>
        <dbReference type="EMBL" id="QFQ02176.1"/>
    </source>
</evidence>
<keyword evidence="1" id="KW-0812">Transmembrane</keyword>
<protein>
    <submittedName>
        <fullName evidence="2">Uncharacterized protein</fullName>
    </submittedName>
</protein>
<gene>
    <name evidence="2" type="ORF">CUROG_03985</name>
</gene>
<sequence>MSNRPSNDPVSKRKAEMRKYANIARGSLAVGVISLLVGLFLVKIPVLAAVVPIIAVVVFFAATWKIKGIIEHQDEW</sequence>
<dbReference type="AlphaFoldDB" id="A0A5J6Z575"/>
<evidence type="ECO:0000256" key="1">
    <source>
        <dbReference type="SAM" id="Phobius"/>
    </source>
</evidence>
<accession>A0A5J6Z575</accession>
<dbReference type="KEGG" id="cuo:CUROG_03985"/>
<evidence type="ECO:0000313" key="3">
    <source>
        <dbReference type="Proteomes" id="UP000326711"/>
    </source>
</evidence>
<keyword evidence="1" id="KW-0472">Membrane</keyword>